<dbReference type="Gene3D" id="3.30.450.40">
    <property type="match status" value="1"/>
</dbReference>
<feature type="domain" description="ANTAR" evidence="3">
    <location>
        <begin position="128"/>
        <end position="189"/>
    </location>
</feature>
<keyword evidence="5" id="KW-1185">Reference proteome</keyword>
<dbReference type="InterPro" id="IPR003018">
    <property type="entry name" value="GAF"/>
</dbReference>
<name>A0A6N9YGF1_9ACTN</name>
<keyword evidence="1" id="KW-0805">Transcription regulation</keyword>
<comment type="caution">
    <text evidence="4">The sequence shown here is derived from an EMBL/GenBank/DDBJ whole genome shotgun (WGS) entry which is preliminary data.</text>
</comment>
<dbReference type="Gene3D" id="1.10.10.10">
    <property type="entry name" value="Winged helix-like DNA-binding domain superfamily/Winged helix DNA-binding domain"/>
    <property type="match status" value="1"/>
</dbReference>
<evidence type="ECO:0000313" key="4">
    <source>
        <dbReference type="EMBL" id="NED94042.1"/>
    </source>
</evidence>
<dbReference type="GO" id="GO:0003723">
    <property type="term" value="F:RNA binding"/>
    <property type="evidence" value="ECO:0007669"/>
    <property type="project" value="InterPro"/>
</dbReference>
<evidence type="ECO:0000256" key="2">
    <source>
        <dbReference type="ARBA" id="ARBA00023163"/>
    </source>
</evidence>
<gene>
    <name evidence="4" type="ORF">G1H11_01815</name>
</gene>
<dbReference type="SUPFAM" id="SSF55781">
    <property type="entry name" value="GAF domain-like"/>
    <property type="match status" value="1"/>
</dbReference>
<proteinExistence type="predicted"/>
<dbReference type="SMART" id="SM01012">
    <property type="entry name" value="ANTAR"/>
    <property type="match status" value="1"/>
</dbReference>
<evidence type="ECO:0000313" key="5">
    <source>
        <dbReference type="Proteomes" id="UP000469185"/>
    </source>
</evidence>
<dbReference type="Proteomes" id="UP000469185">
    <property type="component" value="Unassembled WGS sequence"/>
</dbReference>
<dbReference type="InterPro" id="IPR036388">
    <property type="entry name" value="WH-like_DNA-bd_sf"/>
</dbReference>
<dbReference type="RefSeq" id="WP_163815441.1">
    <property type="nucleotide sequence ID" value="NZ_JAAGOB010000001.1"/>
</dbReference>
<dbReference type="Pfam" id="PF03861">
    <property type="entry name" value="ANTAR"/>
    <property type="match status" value="1"/>
</dbReference>
<protein>
    <submittedName>
        <fullName evidence="4">GAF and ANTAR domain-containing protein</fullName>
    </submittedName>
</protein>
<dbReference type="EMBL" id="JAAGOB010000001">
    <property type="protein sequence ID" value="NED94042.1"/>
    <property type="molecule type" value="Genomic_DNA"/>
</dbReference>
<dbReference type="Pfam" id="PF01590">
    <property type="entry name" value="GAF"/>
    <property type="match status" value="1"/>
</dbReference>
<evidence type="ECO:0000259" key="3">
    <source>
        <dbReference type="PROSITE" id="PS50921"/>
    </source>
</evidence>
<keyword evidence="2" id="KW-0804">Transcription</keyword>
<sequence>MPSVDAAAITLRTHSRAQELHGASDKWAAKLEQVQYTLGEGAGVDAFGTGMPVLVGDLGDGQARWPMFADSAQDAGAVAVFAFPLLIGAIRIGTLDLYRGGAGELSSAEVADASVLAELAANMLGELFSAAERTGSEAPRPLTSYQDVNIATGMVAARLHVSLEDAFARLRAWAYSENRALLDVAQDLVRRRIALDQLSE</sequence>
<dbReference type="PROSITE" id="PS50921">
    <property type="entry name" value="ANTAR"/>
    <property type="match status" value="1"/>
</dbReference>
<dbReference type="AlphaFoldDB" id="A0A6N9YGF1"/>
<accession>A0A6N9YGF1</accession>
<dbReference type="InterPro" id="IPR005561">
    <property type="entry name" value="ANTAR"/>
</dbReference>
<evidence type="ECO:0000256" key="1">
    <source>
        <dbReference type="ARBA" id="ARBA00023015"/>
    </source>
</evidence>
<organism evidence="4 5">
    <name type="scientific">Phytoactinopolyspora alkaliphila</name>
    <dbReference type="NCBI Taxonomy" id="1783498"/>
    <lineage>
        <taxon>Bacteria</taxon>
        <taxon>Bacillati</taxon>
        <taxon>Actinomycetota</taxon>
        <taxon>Actinomycetes</taxon>
        <taxon>Jiangellales</taxon>
        <taxon>Jiangellaceae</taxon>
        <taxon>Phytoactinopolyspora</taxon>
    </lineage>
</organism>
<reference evidence="4 5" key="1">
    <citation type="submission" date="2020-02" db="EMBL/GenBank/DDBJ databases">
        <authorList>
            <person name="Li X.-J."/>
            <person name="Feng X.-M."/>
        </authorList>
    </citation>
    <scope>NUCLEOTIDE SEQUENCE [LARGE SCALE GENOMIC DNA]</scope>
    <source>
        <strain evidence="4 5">CGMCC 4.7225</strain>
    </source>
</reference>
<dbReference type="InterPro" id="IPR029016">
    <property type="entry name" value="GAF-like_dom_sf"/>
</dbReference>